<dbReference type="InterPro" id="IPR050469">
    <property type="entry name" value="Diguanylate_Cyclase"/>
</dbReference>
<dbReference type="InterPro" id="IPR029016">
    <property type="entry name" value="GAF-like_dom_sf"/>
</dbReference>
<dbReference type="PANTHER" id="PTHR45138">
    <property type="entry name" value="REGULATORY COMPONENTS OF SENSORY TRANSDUCTION SYSTEM"/>
    <property type="match status" value="1"/>
</dbReference>
<dbReference type="InterPro" id="IPR029787">
    <property type="entry name" value="Nucleotide_cyclase"/>
</dbReference>
<dbReference type="Pfam" id="PF00990">
    <property type="entry name" value="GGDEF"/>
    <property type="match status" value="1"/>
</dbReference>
<gene>
    <name evidence="4" type="ORF">JYA62_09590</name>
</gene>
<dbReference type="InterPro" id="IPR043128">
    <property type="entry name" value="Rev_trsase/Diguanyl_cyclase"/>
</dbReference>
<feature type="domain" description="GGDEF" evidence="3">
    <location>
        <begin position="212"/>
        <end position="349"/>
    </location>
</feature>
<evidence type="ECO:0000313" key="4">
    <source>
        <dbReference type="EMBL" id="MBN3577924.1"/>
    </source>
</evidence>
<dbReference type="SMART" id="SM00267">
    <property type="entry name" value="GGDEF"/>
    <property type="match status" value="1"/>
</dbReference>
<dbReference type="NCBIfam" id="TIGR00254">
    <property type="entry name" value="GGDEF"/>
    <property type="match status" value="1"/>
</dbReference>
<evidence type="ECO:0000256" key="2">
    <source>
        <dbReference type="ARBA" id="ARBA00034247"/>
    </source>
</evidence>
<comment type="caution">
    <text evidence="4">The sequence shown here is derived from an EMBL/GenBank/DDBJ whole genome shotgun (WGS) entry which is preliminary data.</text>
</comment>
<keyword evidence="5" id="KW-1185">Reference proteome</keyword>
<evidence type="ECO:0000256" key="1">
    <source>
        <dbReference type="ARBA" id="ARBA00012528"/>
    </source>
</evidence>
<dbReference type="SUPFAM" id="SSF55781">
    <property type="entry name" value="GAF domain-like"/>
    <property type="match status" value="1"/>
</dbReference>
<accession>A0ABS3A145</accession>
<dbReference type="RefSeq" id="WP_206369777.1">
    <property type="nucleotide sequence ID" value="NZ_CAWPTM010000011.1"/>
</dbReference>
<dbReference type="InterPro" id="IPR003018">
    <property type="entry name" value="GAF"/>
</dbReference>
<evidence type="ECO:0000313" key="5">
    <source>
        <dbReference type="Proteomes" id="UP000779070"/>
    </source>
</evidence>
<dbReference type="InterPro" id="IPR000160">
    <property type="entry name" value="GGDEF_dom"/>
</dbReference>
<dbReference type="EC" id="2.7.7.65" evidence="1"/>
<dbReference type="EMBL" id="JAFHLB010000010">
    <property type="protein sequence ID" value="MBN3577924.1"/>
    <property type="molecule type" value="Genomic_DNA"/>
</dbReference>
<dbReference type="PROSITE" id="PS50887">
    <property type="entry name" value="GGDEF"/>
    <property type="match status" value="1"/>
</dbReference>
<organism evidence="4 5">
    <name type="scientific">Vibrio neptunius</name>
    <dbReference type="NCBI Taxonomy" id="170651"/>
    <lineage>
        <taxon>Bacteria</taxon>
        <taxon>Pseudomonadati</taxon>
        <taxon>Pseudomonadota</taxon>
        <taxon>Gammaproteobacteria</taxon>
        <taxon>Vibrionales</taxon>
        <taxon>Vibrionaceae</taxon>
        <taxon>Vibrio</taxon>
    </lineage>
</organism>
<dbReference type="Gene3D" id="3.30.450.40">
    <property type="match status" value="1"/>
</dbReference>
<dbReference type="SUPFAM" id="SSF55073">
    <property type="entry name" value="Nucleotide cyclase"/>
    <property type="match status" value="1"/>
</dbReference>
<dbReference type="Pfam" id="PF01590">
    <property type="entry name" value="GAF"/>
    <property type="match status" value="1"/>
</dbReference>
<dbReference type="CDD" id="cd01949">
    <property type="entry name" value="GGDEF"/>
    <property type="match status" value="1"/>
</dbReference>
<comment type="catalytic activity">
    <reaction evidence="2">
        <text>2 GTP = 3',3'-c-di-GMP + 2 diphosphate</text>
        <dbReference type="Rhea" id="RHEA:24898"/>
        <dbReference type="ChEBI" id="CHEBI:33019"/>
        <dbReference type="ChEBI" id="CHEBI:37565"/>
        <dbReference type="ChEBI" id="CHEBI:58805"/>
        <dbReference type="EC" id="2.7.7.65"/>
    </reaction>
</comment>
<proteinExistence type="predicted"/>
<dbReference type="Proteomes" id="UP000779070">
    <property type="component" value="Unassembled WGS sequence"/>
</dbReference>
<dbReference type="PANTHER" id="PTHR45138:SF9">
    <property type="entry name" value="DIGUANYLATE CYCLASE DGCM-RELATED"/>
    <property type="match status" value="1"/>
</dbReference>
<reference evidence="4 5" key="1">
    <citation type="submission" date="2021-02" db="EMBL/GenBank/DDBJ databases">
        <title>Draft Genome Sequences of 5 Vibrio neptunius Strains Isolated From of Bivalve Hatcheries.</title>
        <authorList>
            <person name="Galvis F."/>
            <person name="Barja J.L."/>
            <person name="Lemos M.L."/>
            <person name="Balado M."/>
        </authorList>
    </citation>
    <scope>NUCLEOTIDE SEQUENCE [LARGE SCALE GENOMIC DNA]</scope>
    <source>
        <strain evidence="4 5">PP-145.98</strain>
    </source>
</reference>
<protein>
    <recommendedName>
        <fullName evidence="1">diguanylate cyclase</fullName>
        <ecNumber evidence="1">2.7.7.65</ecNumber>
    </recommendedName>
</protein>
<evidence type="ECO:0000259" key="3">
    <source>
        <dbReference type="PROSITE" id="PS50887"/>
    </source>
</evidence>
<dbReference type="Gene3D" id="3.30.70.270">
    <property type="match status" value="1"/>
</dbReference>
<sequence length="353" mass="40304">MVVTSESEKIIRRLYQITNDYQKGFDIQITQLIMMGLERFNLDIGILSRIDGDLYTVLYCVTSEGVELKPGDTFSYGSTYCQITCGSFGPVSIEHMGESNEYAKHPAYEAFGLESYIGIPIFVDDEVFGTLNFSSASPYPRKFKDIDIDVLKLMASWVEVELIRRKQEERLRKLNSQLEYQAYHDALTNIANRRCMFKTIHLDIERMKLASGKGSLGVIDIDHFKKVNDVYGHQIGDDVIKKTAQQLQSCLFESDFIARFGGEEFVVWLPERTELERRQLFEELHQSVHEILLDGVPITVSIGVCEFDFGIESQVDSQKGTLDQLILVADEALYQAKNQGRNRVVTRALEPHK</sequence>
<name>A0ABS3A145_9VIBR</name>